<dbReference type="Gene3D" id="1.25.70.10">
    <property type="entry name" value="Transcription termination factor 3, mitochondrial"/>
    <property type="match status" value="1"/>
</dbReference>
<dbReference type="InterPro" id="IPR038538">
    <property type="entry name" value="MTERF_sf"/>
</dbReference>
<accession>A0A0N5A1L5</accession>
<dbReference type="WBParaSite" id="PTRK_0001551400.1">
    <property type="protein sequence ID" value="PTRK_0001551400.1"/>
    <property type="gene ID" value="PTRK_0001551400"/>
</dbReference>
<dbReference type="Proteomes" id="UP000038045">
    <property type="component" value="Unplaced"/>
</dbReference>
<dbReference type="AlphaFoldDB" id="A0A0N5A1L5"/>
<sequence>MLSRITRSFLRSRLITFRGYSTIETKEVLLKENENKGIPFVRKITEELEKKDIKYILPIHDNELMLKIAKPFDYLTKIGMKPEFILDACLYDPLFMKVMVKNGDLVIKILDILVEMTCMTYENAIRLFTVYKDDLLAVDSNSIISRLQVFINVGINEGEELCKVVCKCPVILFSGDPMQSTILLESLANFFTRNQIKAIVKNSPQIIFKNFEEIEEKYEYIYFLMGIESEEFKFCKTWVDMPLDEIIKRHEFLMKCGRYVTPDPKRLQLQKENPPLYRILDTNDNIFATQVGGVTVEEWYAYETLHEKMKELEKKDKPFERIKPSMRKAYERRIKKGLPKNDFIIE</sequence>
<protein>
    <submittedName>
        <fullName evidence="4">Trimethylamine methyltransferase</fullName>
    </submittedName>
</protein>
<evidence type="ECO:0000256" key="1">
    <source>
        <dbReference type="ARBA" id="ARBA00007692"/>
    </source>
</evidence>
<proteinExistence type="inferred from homology"/>
<name>A0A0N5A1L5_PARTI</name>
<keyword evidence="2" id="KW-0809">Transit peptide</keyword>
<evidence type="ECO:0000313" key="3">
    <source>
        <dbReference type="Proteomes" id="UP000038045"/>
    </source>
</evidence>
<evidence type="ECO:0000313" key="4">
    <source>
        <dbReference type="WBParaSite" id="PTRK_0001551400.1"/>
    </source>
</evidence>
<dbReference type="Pfam" id="PF02536">
    <property type="entry name" value="mTERF"/>
    <property type="match status" value="1"/>
</dbReference>
<dbReference type="STRING" id="131310.A0A0N5A1L5"/>
<reference evidence="4" key="1">
    <citation type="submission" date="2017-02" db="UniProtKB">
        <authorList>
            <consortium name="WormBaseParasite"/>
        </authorList>
    </citation>
    <scope>IDENTIFICATION</scope>
</reference>
<evidence type="ECO:0000256" key="2">
    <source>
        <dbReference type="ARBA" id="ARBA00022946"/>
    </source>
</evidence>
<dbReference type="InterPro" id="IPR003690">
    <property type="entry name" value="MTERF"/>
</dbReference>
<comment type="similarity">
    <text evidence="1">Belongs to the mTERF family.</text>
</comment>
<organism evidence="3 4">
    <name type="scientific">Parastrongyloides trichosuri</name>
    <name type="common">Possum-specific nematode worm</name>
    <dbReference type="NCBI Taxonomy" id="131310"/>
    <lineage>
        <taxon>Eukaryota</taxon>
        <taxon>Metazoa</taxon>
        <taxon>Ecdysozoa</taxon>
        <taxon>Nematoda</taxon>
        <taxon>Chromadorea</taxon>
        <taxon>Rhabditida</taxon>
        <taxon>Tylenchina</taxon>
        <taxon>Panagrolaimomorpha</taxon>
        <taxon>Strongyloidoidea</taxon>
        <taxon>Strongyloididae</taxon>
        <taxon>Parastrongyloides</taxon>
    </lineage>
</organism>
<keyword evidence="3" id="KW-1185">Reference proteome</keyword>
<dbReference type="GO" id="GO:0003676">
    <property type="term" value="F:nucleic acid binding"/>
    <property type="evidence" value="ECO:0007669"/>
    <property type="project" value="InterPro"/>
</dbReference>